<dbReference type="EMBL" id="NVGE01000067">
    <property type="protein sequence ID" value="PFZ20615.1"/>
    <property type="molecule type" value="Genomic_DNA"/>
</dbReference>
<comment type="caution">
    <text evidence="11">The sequence shown here is derived from an EMBL/GenBank/DDBJ whole genome shotgun (WGS) entry which is preliminary data.</text>
</comment>
<accession>A0A2B5I7M9</accession>
<dbReference type="GO" id="GO:0003677">
    <property type="term" value="F:DNA binding"/>
    <property type="evidence" value="ECO:0007669"/>
    <property type="project" value="InterPro"/>
</dbReference>
<dbReference type="GO" id="GO:0005829">
    <property type="term" value="C:cytosol"/>
    <property type="evidence" value="ECO:0007669"/>
    <property type="project" value="TreeGrafter"/>
</dbReference>
<evidence type="ECO:0000256" key="1">
    <source>
        <dbReference type="ARBA" id="ARBA00022741"/>
    </source>
</evidence>
<keyword evidence="4 9" id="KW-0067">ATP-binding</keyword>
<dbReference type="GO" id="GO:0000725">
    <property type="term" value="P:recombinational repair"/>
    <property type="evidence" value="ECO:0007669"/>
    <property type="project" value="TreeGrafter"/>
</dbReference>
<evidence type="ECO:0000256" key="9">
    <source>
        <dbReference type="PROSITE-ProRule" id="PRU00560"/>
    </source>
</evidence>
<evidence type="ECO:0000256" key="4">
    <source>
        <dbReference type="ARBA" id="ARBA00022840"/>
    </source>
</evidence>
<evidence type="ECO:0000256" key="5">
    <source>
        <dbReference type="ARBA" id="ARBA00023235"/>
    </source>
</evidence>
<evidence type="ECO:0000256" key="6">
    <source>
        <dbReference type="ARBA" id="ARBA00034617"/>
    </source>
</evidence>
<dbReference type="Pfam" id="PF00580">
    <property type="entry name" value="UvrD-helicase"/>
    <property type="match status" value="1"/>
</dbReference>
<dbReference type="SUPFAM" id="SSF52540">
    <property type="entry name" value="P-loop containing nucleoside triphosphate hydrolases"/>
    <property type="match status" value="1"/>
</dbReference>
<evidence type="ECO:0000256" key="7">
    <source>
        <dbReference type="ARBA" id="ARBA00034808"/>
    </source>
</evidence>
<feature type="binding site" evidence="9">
    <location>
        <begin position="70"/>
        <end position="77"/>
    </location>
    <ligand>
        <name>ATP</name>
        <dbReference type="ChEBI" id="CHEBI:30616"/>
    </ligand>
</feature>
<evidence type="ECO:0000313" key="12">
    <source>
        <dbReference type="Proteomes" id="UP000223311"/>
    </source>
</evidence>
<protein>
    <recommendedName>
        <fullName evidence="7">DNA 3'-5' helicase</fullName>
        <ecNumber evidence="7">5.6.2.4</ecNumber>
    </recommendedName>
</protein>
<dbReference type="GO" id="GO:0016887">
    <property type="term" value="F:ATP hydrolysis activity"/>
    <property type="evidence" value="ECO:0007669"/>
    <property type="project" value="RHEA"/>
</dbReference>
<dbReference type="PROSITE" id="PS51198">
    <property type="entry name" value="UVRD_HELICASE_ATP_BIND"/>
    <property type="match status" value="1"/>
</dbReference>
<keyword evidence="5" id="KW-0413">Isomerase</keyword>
<dbReference type="GO" id="GO:0005524">
    <property type="term" value="F:ATP binding"/>
    <property type="evidence" value="ECO:0007669"/>
    <property type="project" value="UniProtKB-UniRule"/>
</dbReference>
<evidence type="ECO:0000313" key="11">
    <source>
        <dbReference type="EMBL" id="PFZ20615.1"/>
    </source>
</evidence>
<dbReference type="Proteomes" id="UP000223311">
    <property type="component" value="Unassembled WGS sequence"/>
</dbReference>
<keyword evidence="2 9" id="KW-0378">Hydrolase</keyword>
<dbReference type="PANTHER" id="PTHR11070">
    <property type="entry name" value="UVRD / RECB / PCRA DNA HELICASE FAMILY MEMBER"/>
    <property type="match status" value="1"/>
</dbReference>
<organism evidence="11 12">
    <name type="scientific">Bacillus wiedmannii</name>
    <dbReference type="NCBI Taxonomy" id="1890302"/>
    <lineage>
        <taxon>Bacteria</taxon>
        <taxon>Bacillati</taxon>
        <taxon>Bacillota</taxon>
        <taxon>Bacilli</taxon>
        <taxon>Bacillales</taxon>
        <taxon>Bacillaceae</taxon>
        <taxon>Bacillus</taxon>
        <taxon>Bacillus cereus group</taxon>
    </lineage>
</organism>
<sequence>MIMKLLEYEELDFQSKTDYAFDLLNQALSMDSEGDNHIYDKTEQFLKNISLNDNQQKVATMNSTHLLVKGCAGSGKSITLLTRMMQKMSEEIGKRFLFVSFSKELVKDAQNRFTTSKYFQQLQGQNHRVDFITFHELAYELLKSMQIKVPLFFTSHQNLNKKDDAVRGRMLRLLGLLQTEEFKNLPSIYTIKKTENTNFLLEEFSWMKGNGFITKEDYLTCKRVGRGRLPSISEKQRTTIFRLFEYYIEEQNKDFVNRIDKEDYALLVMKHLHQLLDENKYDHIFIDEVQDLQPMQLRVLVAITKGTLSLSGDERQRVYKSSPFSYKALGINVQSGNNVVLRENWRSTYQIMKLANSLQFKRSTEDSKYDDEKYFPRKGEKPIIEAFPSHIKMLSKVGDTIQDLYKKNPKATFAIIHRYSNRRIENDVKLSLGKYFILKTYLNKVDGINSEKKHGPEVYFLEAKVTKGLEFDYIFILDFDKDYYPHADEIINLKKVKQAYSTEYLDDKKDIEEKEKRILYVALTRAKEAVFMYFSFKGNPEVTISPFAKDFPTKDFVAKNFRKTLM</sequence>
<dbReference type="AlphaFoldDB" id="A0A2B5I7M9"/>
<keyword evidence="3 9" id="KW-0347">Helicase</keyword>
<keyword evidence="1 9" id="KW-0547">Nucleotide-binding</keyword>
<evidence type="ECO:0000256" key="8">
    <source>
        <dbReference type="ARBA" id="ARBA00048988"/>
    </source>
</evidence>
<evidence type="ECO:0000259" key="10">
    <source>
        <dbReference type="PROSITE" id="PS51198"/>
    </source>
</evidence>
<dbReference type="PANTHER" id="PTHR11070:SF45">
    <property type="entry name" value="DNA 3'-5' HELICASE"/>
    <property type="match status" value="1"/>
</dbReference>
<dbReference type="EC" id="5.6.2.4" evidence="7"/>
<dbReference type="InterPro" id="IPR014017">
    <property type="entry name" value="DNA_helicase_UvrD-like_C"/>
</dbReference>
<dbReference type="InterPro" id="IPR027417">
    <property type="entry name" value="P-loop_NTPase"/>
</dbReference>
<feature type="domain" description="UvrD-like helicase ATP-binding" evidence="10">
    <location>
        <begin position="49"/>
        <end position="348"/>
    </location>
</feature>
<gene>
    <name evidence="11" type="ORF">COL66_28050</name>
</gene>
<comment type="catalytic activity">
    <reaction evidence="6">
        <text>Couples ATP hydrolysis with the unwinding of duplex DNA by translocating in the 3'-5' direction.</text>
        <dbReference type="EC" id="5.6.2.4"/>
    </reaction>
</comment>
<reference evidence="11 12" key="1">
    <citation type="submission" date="2017-09" db="EMBL/GenBank/DDBJ databases">
        <title>Large-scale bioinformatics analysis of Bacillus genomes uncovers conserved roles of natural products in bacterial physiology.</title>
        <authorList>
            <consortium name="Agbiome Team Llc"/>
            <person name="Bleich R.M."/>
            <person name="Grubbs K.J."/>
            <person name="Santa Maria K.C."/>
            <person name="Allen S.E."/>
            <person name="Farag S."/>
            <person name="Shank E.A."/>
            <person name="Bowers A."/>
        </authorList>
    </citation>
    <scope>NUCLEOTIDE SEQUENCE [LARGE SCALE GENOMIC DNA]</scope>
    <source>
        <strain evidence="11 12">AFS080080</strain>
    </source>
</reference>
<dbReference type="Gene3D" id="3.40.50.300">
    <property type="entry name" value="P-loop containing nucleotide triphosphate hydrolases"/>
    <property type="match status" value="3"/>
</dbReference>
<dbReference type="InterPro" id="IPR014016">
    <property type="entry name" value="UvrD-like_ATP-bd"/>
</dbReference>
<proteinExistence type="predicted"/>
<name>A0A2B5I7M9_9BACI</name>
<evidence type="ECO:0000256" key="2">
    <source>
        <dbReference type="ARBA" id="ARBA00022801"/>
    </source>
</evidence>
<dbReference type="InterPro" id="IPR000212">
    <property type="entry name" value="DNA_helicase_UvrD/REP"/>
</dbReference>
<evidence type="ECO:0000256" key="3">
    <source>
        <dbReference type="ARBA" id="ARBA00022806"/>
    </source>
</evidence>
<dbReference type="GO" id="GO:0043138">
    <property type="term" value="F:3'-5' DNA helicase activity"/>
    <property type="evidence" value="ECO:0007669"/>
    <property type="project" value="UniProtKB-EC"/>
</dbReference>
<dbReference type="Pfam" id="PF13361">
    <property type="entry name" value="UvrD_C"/>
    <property type="match status" value="1"/>
</dbReference>
<comment type="catalytic activity">
    <reaction evidence="8">
        <text>ATP + H2O = ADP + phosphate + H(+)</text>
        <dbReference type="Rhea" id="RHEA:13065"/>
        <dbReference type="ChEBI" id="CHEBI:15377"/>
        <dbReference type="ChEBI" id="CHEBI:15378"/>
        <dbReference type="ChEBI" id="CHEBI:30616"/>
        <dbReference type="ChEBI" id="CHEBI:43474"/>
        <dbReference type="ChEBI" id="CHEBI:456216"/>
        <dbReference type="EC" id="5.6.2.4"/>
    </reaction>
</comment>